<name>A0AAD9YW01_COLKA</name>
<comment type="subcellular location">
    <subcellularLocation>
        <location evidence="1">Cell membrane</location>
        <topology evidence="1">Multi-pass membrane protein</topology>
    </subcellularLocation>
</comment>
<proteinExistence type="predicted"/>
<evidence type="ECO:0000256" key="2">
    <source>
        <dbReference type="SAM" id="MobiDB-lite"/>
    </source>
</evidence>
<comment type="caution">
    <text evidence="3">The sequence shown here is derived from an EMBL/GenBank/DDBJ whole genome shotgun (WGS) entry which is preliminary data.</text>
</comment>
<evidence type="ECO:0000313" key="4">
    <source>
        <dbReference type="Proteomes" id="UP001281614"/>
    </source>
</evidence>
<protein>
    <submittedName>
        <fullName evidence="3">Ankyrin repeat protein</fullName>
    </submittedName>
</protein>
<sequence>MVDELWMWILDKKTIITSFPHQYGSDKDNASDVHEAIRIRIKNAQRNQIRSVFDVALIVIDECLNNLFNIAKSHHLWHWSKRAFMFYITQPEYKGASDVQLSLISTSLEPKLQLEIRDIIDELDIMINITRKQQELIKRLLKHGESILDSNGMCGDDWTEKQEKEKLFWFRKQAIDLTSKVDDKIVELEGLRNNAERTGRKLPLSFMSSVFSMNNSSIGDTKMSFPDQASYMFPISAAVILVSITTAFWKFPRTVLWSVYKMTETWLLVNSGAYYCWLMIRERYTMLTSDNLLSRLEWEIKKMKAEVRRRRYRARIQYMDSFDATLETRDDDQENDNELAMPGVSNRRPDQRHEGEANEAGSLRSWIQLNARMKVPDGTV</sequence>
<dbReference type="Proteomes" id="UP001281614">
    <property type="component" value="Unassembled WGS sequence"/>
</dbReference>
<keyword evidence="4" id="KW-1185">Reference proteome</keyword>
<dbReference type="GO" id="GO:0000287">
    <property type="term" value="F:magnesium ion binding"/>
    <property type="evidence" value="ECO:0007669"/>
    <property type="project" value="TreeGrafter"/>
</dbReference>
<dbReference type="GO" id="GO:0050897">
    <property type="term" value="F:cobalt ion binding"/>
    <property type="evidence" value="ECO:0007669"/>
    <property type="project" value="TreeGrafter"/>
</dbReference>
<dbReference type="EMBL" id="VYYT01000006">
    <property type="protein sequence ID" value="KAK2779033.1"/>
    <property type="molecule type" value="Genomic_DNA"/>
</dbReference>
<dbReference type="AlphaFoldDB" id="A0AAD9YW01"/>
<dbReference type="GO" id="GO:0015087">
    <property type="term" value="F:cobalt ion transmembrane transporter activity"/>
    <property type="evidence" value="ECO:0007669"/>
    <property type="project" value="TreeGrafter"/>
</dbReference>
<dbReference type="PANTHER" id="PTHR46494">
    <property type="entry name" value="CORA FAMILY METAL ION TRANSPORTER (EUROFUNG)"/>
    <property type="match status" value="1"/>
</dbReference>
<feature type="compositionally biased region" description="Basic and acidic residues" evidence="2">
    <location>
        <begin position="347"/>
        <end position="356"/>
    </location>
</feature>
<evidence type="ECO:0000256" key="1">
    <source>
        <dbReference type="ARBA" id="ARBA00004651"/>
    </source>
</evidence>
<dbReference type="PANTHER" id="PTHR46494:SF1">
    <property type="entry name" value="CORA FAMILY METAL ION TRANSPORTER (EUROFUNG)"/>
    <property type="match status" value="1"/>
</dbReference>
<accession>A0AAD9YW01</accession>
<dbReference type="GO" id="GO:0005886">
    <property type="term" value="C:plasma membrane"/>
    <property type="evidence" value="ECO:0007669"/>
    <property type="project" value="UniProtKB-SubCell"/>
</dbReference>
<feature type="region of interest" description="Disordered" evidence="2">
    <location>
        <begin position="327"/>
        <end position="360"/>
    </location>
</feature>
<dbReference type="GO" id="GO:0015095">
    <property type="term" value="F:magnesium ion transmembrane transporter activity"/>
    <property type="evidence" value="ECO:0007669"/>
    <property type="project" value="TreeGrafter"/>
</dbReference>
<evidence type="ECO:0000313" key="3">
    <source>
        <dbReference type="EMBL" id="KAK2779033.1"/>
    </source>
</evidence>
<organism evidence="3 4">
    <name type="scientific">Colletotrichum kahawae</name>
    <name type="common">Coffee berry disease fungus</name>
    <dbReference type="NCBI Taxonomy" id="34407"/>
    <lineage>
        <taxon>Eukaryota</taxon>
        <taxon>Fungi</taxon>
        <taxon>Dikarya</taxon>
        <taxon>Ascomycota</taxon>
        <taxon>Pezizomycotina</taxon>
        <taxon>Sordariomycetes</taxon>
        <taxon>Hypocreomycetidae</taxon>
        <taxon>Glomerellales</taxon>
        <taxon>Glomerellaceae</taxon>
        <taxon>Colletotrichum</taxon>
        <taxon>Colletotrichum gloeosporioides species complex</taxon>
    </lineage>
</organism>
<reference evidence="3" key="1">
    <citation type="submission" date="2023-02" db="EMBL/GenBank/DDBJ databases">
        <title>Colletotrichum kahawae CIFC_Que2 genome sequencing and assembly.</title>
        <authorList>
            <person name="Baroncelli R."/>
        </authorList>
    </citation>
    <scope>NUCLEOTIDE SEQUENCE</scope>
    <source>
        <strain evidence="3">CIFC_Que2</strain>
    </source>
</reference>
<gene>
    <name evidence="3" type="ORF">CKAH01_11453</name>
</gene>